<feature type="domain" description="FAS1" evidence="1">
    <location>
        <begin position="31"/>
        <end position="168"/>
    </location>
</feature>
<sequence length="1101" mass="123512">MKICVVLTIVGTVLVVMATLGMTVIPPAHHRKTVFQHIQYWNRLRKFASLIKTYNLSHHFERPGITVFVPVSSSNDVFLTEAAWFGYNTSDRATVESILLYHIAESVTNVADMSSRKSAMTPLEGQRRLFFGSYNYGDSIVHTVNGAWILTADILASNGIVHLVDRFLIPIQSNKTVADYLEHPDIQRFSFQSIRLASIIDLQLKSATNSSTNRFTVFAPNDSDINIMPDFGKDILFNDTALLKSVFWAHTIENETVYIPRMGTISNYPAKAGILKFYRVGSDVYVSNNKVRARVVQPNIPVQNGVIHVIDDLLFFVFRNLWQTIEHQQKISFIQGNLHSLDAEIVTKLTDKTRNMTLFLPTDDAFAKLPQNKQYSIDNNGTHVSRLFRDHLIMYAERDIDSFQDGETFTTADGAILTVKKIQNVVYVEGGGVRAKVTTPDIGCTNGVIHLVNSVLFQRDFTIWDAIMGNNQLSNMKQLISKNHDLMATLNATRNGPMTVFLISDAALNNLPSDTFEHFTANYNLILEALHGSIVPGVILSSTQITGEMEVPTLAGKTITLHQTETGVYIVGSRIRADVVIEDIWCSNGVLHITDNLLHLPTRNIVDEMAVQPGLGVMAGILDVIPSLKQILKDTSKTFTMFVPSDDAFTLLPAYRAQKLQDPILLQHIVRSHIIFGSSLFLEQFRDYSKFSSLTGDPLFDLREQEKVFAISGNVRGSVIRSDIRCSNGIIHVLDTLLQFPFWTVAETIEKTNNLLPFHDMIMNVDDLYTWSNSHDTNLTLLIPSAKFIASLSNFHRSYISAEPDMDRNLFNSHALPSITLNQAYMDAMFSGSRVFYTENRYNTTFTFVNVDPSNRTEVTSVDIGYTNLRRSFDLVRDGIACSNGIIYVIDGFLNFPLNDAHFELTHQPDISLGSDQLLKLIPSDSGIDLTSLKTMYTVFVPSDSSLDPQHLSRLDLEYINTNLTKEAKKAIVRRHIVPNQKVDYDSIIDGSFSAYASSRNITVIARTDGFYLRWEDIEAKIVKPNILAINAIIHVVDRFLMTSPYQTTTLPPPTSTTTQKPVSSGHTIHGSVHAHYASLNIHFAYFICLVCSQVVTYLNV</sequence>
<dbReference type="Pfam" id="PF02469">
    <property type="entry name" value="Fasciclin"/>
    <property type="match status" value="6"/>
</dbReference>
<feature type="domain" description="FAS1" evidence="1">
    <location>
        <begin position="883"/>
        <end position="1041"/>
    </location>
</feature>
<feature type="domain" description="FAS1" evidence="1">
    <location>
        <begin position="602"/>
        <end position="738"/>
    </location>
</feature>
<dbReference type="EMBL" id="JAIWYP010000015">
    <property type="protein sequence ID" value="KAH3702592.1"/>
    <property type="molecule type" value="Genomic_DNA"/>
</dbReference>
<dbReference type="GO" id="GO:0050839">
    <property type="term" value="F:cell adhesion molecule binding"/>
    <property type="evidence" value="ECO:0007669"/>
    <property type="project" value="TreeGrafter"/>
</dbReference>
<dbReference type="InterPro" id="IPR000782">
    <property type="entry name" value="FAS1_domain"/>
</dbReference>
<dbReference type="PANTHER" id="PTHR10900">
    <property type="entry name" value="PERIOSTIN-RELATED"/>
    <property type="match status" value="1"/>
</dbReference>
<gene>
    <name evidence="2" type="ORF">DPMN_077616</name>
</gene>
<feature type="domain" description="FAS1" evidence="1">
    <location>
        <begin position="460"/>
        <end position="598"/>
    </location>
</feature>
<feature type="domain" description="FAS1" evidence="1">
    <location>
        <begin position="318"/>
        <end position="456"/>
    </location>
</feature>
<dbReference type="Gene3D" id="2.30.180.10">
    <property type="entry name" value="FAS1 domain"/>
    <property type="match status" value="7"/>
</dbReference>
<reference evidence="2" key="1">
    <citation type="journal article" date="2019" name="bioRxiv">
        <title>The Genome of the Zebra Mussel, Dreissena polymorpha: A Resource for Invasive Species Research.</title>
        <authorList>
            <person name="McCartney M.A."/>
            <person name="Auch B."/>
            <person name="Kono T."/>
            <person name="Mallez S."/>
            <person name="Zhang Y."/>
            <person name="Obille A."/>
            <person name="Becker A."/>
            <person name="Abrahante J.E."/>
            <person name="Garbe J."/>
            <person name="Badalamenti J.P."/>
            <person name="Herman A."/>
            <person name="Mangelson H."/>
            <person name="Liachko I."/>
            <person name="Sullivan S."/>
            <person name="Sone E.D."/>
            <person name="Koren S."/>
            <person name="Silverstein K.A.T."/>
            <person name="Beckman K.B."/>
            <person name="Gohl D.M."/>
        </authorList>
    </citation>
    <scope>NUCLEOTIDE SEQUENCE</scope>
    <source>
        <strain evidence="2">Duluth1</strain>
        <tissue evidence="2">Whole animal</tissue>
    </source>
</reference>
<dbReference type="AlphaFoldDB" id="A0A9D3YKU3"/>
<evidence type="ECO:0000313" key="3">
    <source>
        <dbReference type="Proteomes" id="UP000828390"/>
    </source>
</evidence>
<dbReference type="GO" id="GO:0030198">
    <property type="term" value="P:extracellular matrix organization"/>
    <property type="evidence" value="ECO:0007669"/>
    <property type="project" value="TreeGrafter"/>
</dbReference>
<comment type="caution">
    <text evidence="2">The sequence shown here is derived from an EMBL/GenBank/DDBJ whole genome shotgun (WGS) entry which is preliminary data.</text>
</comment>
<dbReference type="PANTHER" id="PTHR10900:SF124">
    <property type="entry name" value="FI05614P"/>
    <property type="match status" value="1"/>
</dbReference>
<evidence type="ECO:0000313" key="2">
    <source>
        <dbReference type="EMBL" id="KAH3702592.1"/>
    </source>
</evidence>
<dbReference type="SMART" id="SM00554">
    <property type="entry name" value="FAS1"/>
    <property type="match status" value="7"/>
</dbReference>
<accession>A0A9D3YKU3</accession>
<feature type="domain" description="FAS1" evidence="1">
    <location>
        <begin position="183"/>
        <end position="314"/>
    </location>
</feature>
<dbReference type="GO" id="GO:0007155">
    <property type="term" value="P:cell adhesion"/>
    <property type="evidence" value="ECO:0007669"/>
    <property type="project" value="TreeGrafter"/>
</dbReference>
<evidence type="ECO:0000259" key="1">
    <source>
        <dbReference type="PROSITE" id="PS50213"/>
    </source>
</evidence>
<organism evidence="2 3">
    <name type="scientific">Dreissena polymorpha</name>
    <name type="common">Zebra mussel</name>
    <name type="synonym">Mytilus polymorpha</name>
    <dbReference type="NCBI Taxonomy" id="45954"/>
    <lineage>
        <taxon>Eukaryota</taxon>
        <taxon>Metazoa</taxon>
        <taxon>Spiralia</taxon>
        <taxon>Lophotrochozoa</taxon>
        <taxon>Mollusca</taxon>
        <taxon>Bivalvia</taxon>
        <taxon>Autobranchia</taxon>
        <taxon>Heteroconchia</taxon>
        <taxon>Euheterodonta</taxon>
        <taxon>Imparidentia</taxon>
        <taxon>Neoheterodontei</taxon>
        <taxon>Myida</taxon>
        <taxon>Dreissenoidea</taxon>
        <taxon>Dreissenidae</taxon>
        <taxon>Dreissena</taxon>
    </lineage>
</organism>
<dbReference type="Proteomes" id="UP000828390">
    <property type="component" value="Unassembled WGS sequence"/>
</dbReference>
<dbReference type="InterPro" id="IPR036378">
    <property type="entry name" value="FAS1_dom_sf"/>
</dbReference>
<dbReference type="InterPro" id="IPR050904">
    <property type="entry name" value="Adhesion/Biosynth-related"/>
</dbReference>
<name>A0A9D3YKU3_DREPO</name>
<reference evidence="2" key="2">
    <citation type="submission" date="2020-11" db="EMBL/GenBank/DDBJ databases">
        <authorList>
            <person name="McCartney M.A."/>
            <person name="Auch B."/>
            <person name="Kono T."/>
            <person name="Mallez S."/>
            <person name="Becker A."/>
            <person name="Gohl D.M."/>
            <person name="Silverstein K.A.T."/>
            <person name="Koren S."/>
            <person name="Bechman K.B."/>
            <person name="Herman A."/>
            <person name="Abrahante J.E."/>
            <person name="Garbe J."/>
        </authorList>
    </citation>
    <scope>NUCLEOTIDE SEQUENCE</scope>
    <source>
        <strain evidence="2">Duluth1</strain>
        <tissue evidence="2">Whole animal</tissue>
    </source>
</reference>
<proteinExistence type="predicted"/>
<dbReference type="GO" id="GO:0005615">
    <property type="term" value="C:extracellular space"/>
    <property type="evidence" value="ECO:0007669"/>
    <property type="project" value="TreeGrafter"/>
</dbReference>
<keyword evidence="3" id="KW-1185">Reference proteome</keyword>
<dbReference type="SUPFAM" id="SSF82153">
    <property type="entry name" value="FAS1 domain"/>
    <property type="match status" value="7"/>
</dbReference>
<dbReference type="PROSITE" id="PS50213">
    <property type="entry name" value="FAS1"/>
    <property type="match status" value="6"/>
</dbReference>
<dbReference type="OrthoDB" id="7700931at2759"/>
<protein>
    <recommendedName>
        <fullName evidence="1">FAS1 domain-containing protein</fullName>
    </recommendedName>
</protein>
<dbReference type="GO" id="GO:0031012">
    <property type="term" value="C:extracellular matrix"/>
    <property type="evidence" value="ECO:0007669"/>
    <property type="project" value="TreeGrafter"/>
</dbReference>